<dbReference type="AlphaFoldDB" id="A0A417Y8G2"/>
<feature type="transmembrane region" description="Helical" evidence="6">
    <location>
        <begin position="12"/>
        <end position="35"/>
    </location>
</feature>
<evidence type="ECO:0000256" key="6">
    <source>
        <dbReference type="SAM" id="Phobius"/>
    </source>
</evidence>
<comment type="subcellular location">
    <subcellularLocation>
        <location evidence="1">Cell membrane</location>
        <topology evidence="1">Multi-pass membrane protein</topology>
    </subcellularLocation>
</comment>
<evidence type="ECO:0000256" key="1">
    <source>
        <dbReference type="ARBA" id="ARBA00004651"/>
    </source>
</evidence>
<dbReference type="OrthoDB" id="45037at2"/>
<dbReference type="InterPro" id="IPR001851">
    <property type="entry name" value="ABC_transp_permease"/>
</dbReference>
<keyword evidence="3 6" id="KW-0812">Transmembrane</keyword>
<feature type="transmembrane region" description="Helical" evidence="6">
    <location>
        <begin position="197"/>
        <end position="215"/>
    </location>
</feature>
<feature type="transmembrane region" description="Helical" evidence="6">
    <location>
        <begin position="55"/>
        <end position="76"/>
    </location>
</feature>
<feature type="transmembrane region" description="Helical" evidence="6">
    <location>
        <begin position="324"/>
        <end position="343"/>
    </location>
</feature>
<dbReference type="RefSeq" id="WP_118922434.1">
    <property type="nucleotide sequence ID" value="NZ_QXGH01000009.1"/>
</dbReference>
<evidence type="ECO:0000256" key="5">
    <source>
        <dbReference type="ARBA" id="ARBA00023136"/>
    </source>
</evidence>
<evidence type="ECO:0000313" key="8">
    <source>
        <dbReference type="Proteomes" id="UP000283644"/>
    </source>
</evidence>
<evidence type="ECO:0000256" key="3">
    <source>
        <dbReference type="ARBA" id="ARBA00022692"/>
    </source>
</evidence>
<feature type="transmembrane region" description="Helical" evidence="6">
    <location>
        <begin position="141"/>
        <end position="159"/>
    </location>
</feature>
<name>A0A417Y8G2_9ACTN</name>
<dbReference type="EMBL" id="QXGH01000009">
    <property type="protein sequence ID" value="RHW28821.1"/>
    <property type="molecule type" value="Genomic_DNA"/>
</dbReference>
<feature type="transmembrane region" description="Helical" evidence="6">
    <location>
        <begin position="297"/>
        <end position="318"/>
    </location>
</feature>
<dbReference type="PANTHER" id="PTHR47089">
    <property type="entry name" value="ABC TRANSPORTER, PERMEASE PROTEIN"/>
    <property type="match status" value="1"/>
</dbReference>
<protein>
    <submittedName>
        <fullName evidence="7">ABC transporter permease</fullName>
    </submittedName>
</protein>
<evidence type="ECO:0000313" key="7">
    <source>
        <dbReference type="EMBL" id="RHW28821.1"/>
    </source>
</evidence>
<feature type="transmembrane region" description="Helical" evidence="6">
    <location>
        <begin position="269"/>
        <end position="290"/>
    </location>
</feature>
<dbReference type="PANTHER" id="PTHR47089:SF1">
    <property type="entry name" value="GUANOSINE ABC TRANSPORTER PERMEASE PROTEIN NUPP"/>
    <property type="match status" value="1"/>
</dbReference>
<dbReference type="CDD" id="cd06580">
    <property type="entry name" value="TM_PBP1_transp_TpRbsC_like"/>
    <property type="match status" value="1"/>
</dbReference>
<dbReference type="GO" id="GO:0005886">
    <property type="term" value="C:plasma membrane"/>
    <property type="evidence" value="ECO:0007669"/>
    <property type="project" value="UniProtKB-SubCell"/>
</dbReference>
<evidence type="ECO:0000256" key="4">
    <source>
        <dbReference type="ARBA" id="ARBA00022989"/>
    </source>
</evidence>
<feature type="transmembrane region" description="Helical" evidence="6">
    <location>
        <begin position="88"/>
        <end position="105"/>
    </location>
</feature>
<keyword evidence="2" id="KW-1003">Cell membrane</keyword>
<feature type="transmembrane region" description="Helical" evidence="6">
    <location>
        <begin position="244"/>
        <end position="263"/>
    </location>
</feature>
<keyword evidence="8" id="KW-1185">Reference proteome</keyword>
<sequence length="371" mass="38816">MNAGTVVLKVGQAVLAPLIALAFAVVVTSVIVSVAGSSVSEFWEVMLEPPSKRSWVNILNQTSMLFLAGMAAAIAFRMNLFNIGIEGQYLLASYCAAVVAGAALLPGKLNVAAAVVVAMVVGAVWAGIAGVLKVTRGVSEVISTIMLNAIALTLVGWLLNQYGDSAGQGRRTTPIPESSRLDGFSFFGYFAQADGRVWTLSFVAIVVGVVLAVVINRTRFGFDLRATGSNDEAAVASGVGIKKMVVVAMLLSGGVAGLIWLPAFFGDGYYYGTPFQSNLGFTGLAVALLGRNRPIGVAVGALLFAWLSVQANPLQLFADISPSIVQVTQGVVVLAVVAAYEVVRRFGVAQEQRSIRKALQRTGRLEEGAAT</sequence>
<dbReference type="Pfam" id="PF02653">
    <property type="entry name" value="BPD_transp_2"/>
    <property type="match status" value="1"/>
</dbReference>
<gene>
    <name evidence="7" type="ORF">D0Z08_02965</name>
</gene>
<proteinExistence type="predicted"/>
<accession>A0A417Y8G2</accession>
<keyword evidence="5 6" id="KW-0472">Membrane</keyword>
<comment type="caution">
    <text evidence="7">The sequence shown here is derived from an EMBL/GenBank/DDBJ whole genome shotgun (WGS) entry which is preliminary data.</text>
</comment>
<dbReference type="Proteomes" id="UP000283644">
    <property type="component" value="Unassembled WGS sequence"/>
</dbReference>
<keyword evidence="4 6" id="KW-1133">Transmembrane helix</keyword>
<evidence type="ECO:0000256" key="2">
    <source>
        <dbReference type="ARBA" id="ARBA00022475"/>
    </source>
</evidence>
<dbReference type="GO" id="GO:0022857">
    <property type="term" value="F:transmembrane transporter activity"/>
    <property type="evidence" value="ECO:0007669"/>
    <property type="project" value="InterPro"/>
</dbReference>
<reference evidence="7 8" key="1">
    <citation type="submission" date="2018-09" db="EMBL/GenBank/DDBJ databases">
        <title>Genome sequencing of Nocardioides immobilis CCTCC AB 2017083 for comparison to Nocardioides silvaticus.</title>
        <authorList>
            <person name="Li C."/>
            <person name="Wang G."/>
        </authorList>
    </citation>
    <scope>NUCLEOTIDE SEQUENCE [LARGE SCALE GENOMIC DNA]</scope>
    <source>
        <strain evidence="7 8">CCTCC AB 2017083</strain>
    </source>
</reference>
<organism evidence="7 8">
    <name type="scientific">Nocardioides immobilis</name>
    <dbReference type="NCBI Taxonomy" id="2049295"/>
    <lineage>
        <taxon>Bacteria</taxon>
        <taxon>Bacillati</taxon>
        <taxon>Actinomycetota</taxon>
        <taxon>Actinomycetes</taxon>
        <taxon>Propionibacteriales</taxon>
        <taxon>Nocardioidaceae</taxon>
        <taxon>Nocardioides</taxon>
    </lineage>
</organism>
<feature type="transmembrane region" description="Helical" evidence="6">
    <location>
        <begin position="111"/>
        <end position="132"/>
    </location>
</feature>